<reference evidence="1" key="1">
    <citation type="submission" date="2018-04" db="EMBL/GenBank/DDBJ databases">
        <title>Transcriptome assembly of Sipha flava.</title>
        <authorList>
            <person name="Scully E.D."/>
            <person name="Geib S.M."/>
            <person name="Palmer N.A."/>
            <person name="Koch K."/>
            <person name="Bradshaw J."/>
            <person name="Heng-Moss T."/>
            <person name="Sarath G."/>
        </authorList>
    </citation>
    <scope>NUCLEOTIDE SEQUENCE</scope>
</reference>
<evidence type="ECO:0008006" key="2">
    <source>
        <dbReference type="Google" id="ProtNLM"/>
    </source>
</evidence>
<gene>
    <name evidence="1" type="ORF">g.30</name>
</gene>
<dbReference type="EMBL" id="GGMS01002637">
    <property type="protein sequence ID" value="MBY71840.1"/>
    <property type="molecule type" value="Transcribed_RNA"/>
</dbReference>
<protein>
    <recommendedName>
        <fullName evidence="2">KRAB-A domain-containing protein 2</fullName>
    </recommendedName>
</protein>
<proteinExistence type="predicted"/>
<evidence type="ECO:0000313" key="1">
    <source>
        <dbReference type="EMBL" id="MBY71840.1"/>
    </source>
</evidence>
<name>A0A2S2Q2F9_9HEMI</name>
<dbReference type="OrthoDB" id="6591074at2759"/>
<accession>A0A2S2Q2F9</accession>
<organism evidence="1">
    <name type="scientific">Sipha flava</name>
    <name type="common">yellow sugarcane aphid</name>
    <dbReference type="NCBI Taxonomy" id="143950"/>
    <lineage>
        <taxon>Eukaryota</taxon>
        <taxon>Metazoa</taxon>
        <taxon>Ecdysozoa</taxon>
        <taxon>Arthropoda</taxon>
        <taxon>Hexapoda</taxon>
        <taxon>Insecta</taxon>
        <taxon>Pterygota</taxon>
        <taxon>Neoptera</taxon>
        <taxon>Paraneoptera</taxon>
        <taxon>Hemiptera</taxon>
        <taxon>Sternorrhyncha</taxon>
        <taxon>Aphidomorpha</taxon>
        <taxon>Aphidoidea</taxon>
        <taxon>Aphididae</taxon>
        <taxon>Sipha</taxon>
    </lineage>
</organism>
<sequence length="222" mass="25165">MLTIYLKKKKYCDINNISGVSEKSGSELQCTICKRNIHSNNYSYSINNSNDVENICLLCYNEKQIKVNRIESYKRQSIAAKKMAENSEKQFKELKVGDQIVLSVPKVDRGPLDSQNINGLVIDIRNGVYQIGTEVGIVKNWCSREELQLVSNNGLEDSKVQKNKFVSIREAVANLSIYNGQGFVKCQCQSGKRQCQTNRCLCFKKNLLCSSKCHQITTCDNK</sequence>
<dbReference type="AlphaFoldDB" id="A0A2S2Q2F9"/>